<protein>
    <submittedName>
        <fullName evidence="2">Cyd operon protein YbgT</fullName>
    </submittedName>
</protein>
<accession>A0A1H1E8J4</accession>
<evidence type="ECO:0000313" key="2">
    <source>
        <dbReference type="EMBL" id="SDQ85057.1"/>
    </source>
</evidence>
<dbReference type="EMBL" id="FNKX01000001">
    <property type="protein sequence ID" value="SDQ85057.1"/>
    <property type="molecule type" value="Genomic_DNA"/>
</dbReference>
<dbReference type="InterPro" id="IPR011724">
    <property type="entry name" value="Cyd_oper_YbgT"/>
</dbReference>
<reference evidence="3" key="1">
    <citation type="submission" date="2016-10" db="EMBL/GenBank/DDBJ databases">
        <authorList>
            <person name="Varghese N."/>
            <person name="Submissions S."/>
        </authorList>
    </citation>
    <scope>NUCLEOTIDE SEQUENCE [LARGE SCALE GENOMIC DNA]</scope>
    <source>
        <strain evidence="3">DUS833</strain>
    </source>
</reference>
<name>A0A1H1E8J4_9BURK</name>
<keyword evidence="1" id="KW-0812">Transmembrane</keyword>
<dbReference type="InterPro" id="IPR012994">
    <property type="entry name" value="YbgT_YccB"/>
</dbReference>
<organism evidence="2 3">
    <name type="scientific">Paraburkholderia tuberum</name>
    <dbReference type="NCBI Taxonomy" id="157910"/>
    <lineage>
        <taxon>Bacteria</taxon>
        <taxon>Pseudomonadati</taxon>
        <taxon>Pseudomonadota</taxon>
        <taxon>Betaproteobacteria</taxon>
        <taxon>Burkholderiales</taxon>
        <taxon>Burkholderiaceae</taxon>
        <taxon>Paraburkholderia</taxon>
    </lineage>
</organism>
<gene>
    <name evidence="2" type="ORF">SAMN05445850_1929</name>
</gene>
<proteinExistence type="predicted"/>
<keyword evidence="1" id="KW-0472">Membrane</keyword>
<dbReference type="Pfam" id="PF08173">
    <property type="entry name" value="YbgT_YccB"/>
    <property type="match status" value="1"/>
</dbReference>
<dbReference type="STRING" id="157910.SAMN05445850_1929"/>
<sequence length="38" mass="4384">MWYFSWILGVGVALAFGVVNVMWLESREVARSVKRGIR</sequence>
<feature type="transmembrane region" description="Helical" evidence="1">
    <location>
        <begin position="6"/>
        <end position="24"/>
    </location>
</feature>
<dbReference type="AlphaFoldDB" id="A0A1H1E8J4"/>
<keyword evidence="1" id="KW-1133">Transmembrane helix</keyword>
<dbReference type="NCBIfam" id="TIGR02106">
    <property type="entry name" value="cyd_oper_ybgT"/>
    <property type="match status" value="1"/>
</dbReference>
<evidence type="ECO:0000256" key="1">
    <source>
        <dbReference type="SAM" id="Phobius"/>
    </source>
</evidence>
<dbReference type="RefSeq" id="WP_090802913.1">
    <property type="nucleotide sequence ID" value="NZ_FNKX01000001.1"/>
</dbReference>
<keyword evidence="3" id="KW-1185">Reference proteome</keyword>
<dbReference type="Proteomes" id="UP000199365">
    <property type="component" value="Unassembled WGS sequence"/>
</dbReference>
<evidence type="ECO:0000313" key="3">
    <source>
        <dbReference type="Proteomes" id="UP000199365"/>
    </source>
</evidence>